<sequence length="114" mass="13327">MDKNAVRKTRIFHTYEKFHLLGEWQNELRATRERADLMGRDNENWRSLWTLEMISRIAVHRSGVTARVARSPDDPGKDRISLENTANVDLSGWDLDELADEVMALWLDGNFERV</sequence>
<accession>A0A1I7HRP6</accession>
<reference evidence="1 2" key="1">
    <citation type="submission" date="2016-10" db="EMBL/GenBank/DDBJ databases">
        <authorList>
            <person name="de Groot N.N."/>
        </authorList>
    </citation>
    <scope>NUCLEOTIDE SEQUENCE [LARGE SCALE GENOMIC DNA]</scope>
    <source>
        <strain evidence="1 2">Nl14</strain>
    </source>
</reference>
<protein>
    <submittedName>
        <fullName evidence="1">Uncharacterized protein</fullName>
    </submittedName>
</protein>
<dbReference type="OrthoDB" id="8564652at2"/>
<evidence type="ECO:0000313" key="2">
    <source>
        <dbReference type="Proteomes" id="UP000182649"/>
    </source>
</evidence>
<dbReference type="EMBL" id="FPBZ01000011">
    <property type="protein sequence ID" value="SFU63357.1"/>
    <property type="molecule type" value="Genomic_DNA"/>
</dbReference>
<proteinExistence type="predicted"/>
<name>A0A1I7HRP6_9PROT</name>
<dbReference type="Proteomes" id="UP000182649">
    <property type="component" value="Unassembled WGS sequence"/>
</dbReference>
<dbReference type="AlphaFoldDB" id="A0A1I7HRP6"/>
<dbReference type="RefSeq" id="WP_074975129.1">
    <property type="nucleotide sequence ID" value="NZ_FPBZ01000011.1"/>
</dbReference>
<gene>
    <name evidence="1" type="ORF">SAMN05216417_11151</name>
</gene>
<organism evidence="1 2">
    <name type="scientific">Nitrosospira multiformis</name>
    <dbReference type="NCBI Taxonomy" id="1231"/>
    <lineage>
        <taxon>Bacteria</taxon>
        <taxon>Pseudomonadati</taxon>
        <taxon>Pseudomonadota</taxon>
        <taxon>Betaproteobacteria</taxon>
        <taxon>Nitrosomonadales</taxon>
        <taxon>Nitrosomonadaceae</taxon>
        <taxon>Nitrosospira</taxon>
    </lineage>
</organism>
<evidence type="ECO:0000313" key="1">
    <source>
        <dbReference type="EMBL" id="SFU63357.1"/>
    </source>
</evidence>